<evidence type="ECO:0000313" key="1">
    <source>
        <dbReference type="EMBL" id="AYV83202.1"/>
    </source>
</evidence>
<gene>
    <name evidence="1" type="ORF">Hyperionvirus5_8</name>
</gene>
<name>A0A3G5A824_9VIRU</name>
<sequence length="30" mass="3544">MVVEVIDLSCMQWVLFSILEKKMKIIGFGW</sequence>
<accession>A0A3G5A824</accession>
<reference evidence="1" key="1">
    <citation type="submission" date="2018-10" db="EMBL/GenBank/DDBJ databases">
        <title>Hidden diversity of soil giant viruses.</title>
        <authorList>
            <person name="Schulz F."/>
            <person name="Alteio L."/>
            <person name="Goudeau D."/>
            <person name="Ryan E.M."/>
            <person name="Malmstrom R.R."/>
            <person name="Blanchard J."/>
            <person name="Woyke T."/>
        </authorList>
    </citation>
    <scope>NUCLEOTIDE SEQUENCE</scope>
    <source>
        <strain evidence="1">HYV1</strain>
    </source>
</reference>
<dbReference type="EMBL" id="MK072387">
    <property type="protein sequence ID" value="AYV83202.1"/>
    <property type="molecule type" value="Genomic_DNA"/>
</dbReference>
<protein>
    <submittedName>
        <fullName evidence="1">Uncharacterized protein</fullName>
    </submittedName>
</protein>
<organism evidence="1">
    <name type="scientific">Hyperionvirus sp</name>
    <dbReference type="NCBI Taxonomy" id="2487770"/>
    <lineage>
        <taxon>Viruses</taxon>
        <taxon>Varidnaviria</taxon>
        <taxon>Bamfordvirae</taxon>
        <taxon>Nucleocytoviricota</taxon>
        <taxon>Megaviricetes</taxon>
        <taxon>Imitervirales</taxon>
        <taxon>Mimiviridae</taxon>
        <taxon>Klosneuvirinae</taxon>
    </lineage>
</organism>
<proteinExistence type="predicted"/>